<feature type="compositionally biased region" description="Basic and acidic residues" evidence="1">
    <location>
        <begin position="1"/>
        <end position="11"/>
    </location>
</feature>
<protein>
    <submittedName>
        <fullName evidence="2">Uncharacterized protein</fullName>
    </submittedName>
</protein>
<feature type="region of interest" description="Disordered" evidence="1">
    <location>
        <begin position="1"/>
        <end position="53"/>
    </location>
</feature>
<proteinExistence type="predicted"/>
<name>A0A1L9UV20_ASPBC</name>
<dbReference type="Proteomes" id="UP000184499">
    <property type="component" value="Unassembled WGS sequence"/>
</dbReference>
<dbReference type="VEuPathDB" id="FungiDB:ASPBRDRAFT_51247"/>
<dbReference type="GeneID" id="93579181"/>
<gene>
    <name evidence="2" type="ORF">ASPBRDRAFT_51247</name>
</gene>
<keyword evidence="3" id="KW-1185">Reference proteome</keyword>
<dbReference type="RefSeq" id="XP_067482748.1">
    <property type="nucleotide sequence ID" value="XM_067626693.1"/>
</dbReference>
<evidence type="ECO:0000313" key="2">
    <source>
        <dbReference type="EMBL" id="OJJ75501.1"/>
    </source>
</evidence>
<feature type="compositionally biased region" description="Basic and acidic residues" evidence="1">
    <location>
        <begin position="19"/>
        <end position="37"/>
    </location>
</feature>
<evidence type="ECO:0000256" key="1">
    <source>
        <dbReference type="SAM" id="MobiDB-lite"/>
    </source>
</evidence>
<feature type="compositionally biased region" description="Polar residues" evidence="1">
    <location>
        <begin position="39"/>
        <end position="50"/>
    </location>
</feature>
<dbReference type="OrthoDB" id="10427262at2759"/>
<sequence>MEKRKEENRKDWQRKKRKGREEEKEEKKKIKEEERSPFEATNASGRSRTLSCPCERNAGPVGAVIMCDRYPQRSYILRRQLDEPLAQRSVIGRLVLRVADPAIFSLQEGVPRTVQTDQAEHCIRQAASTSVN</sequence>
<reference evidence="3" key="1">
    <citation type="journal article" date="2017" name="Genome Biol.">
        <title>Comparative genomics reveals high biological diversity and specific adaptations in the industrially and medically important fungal genus Aspergillus.</title>
        <authorList>
            <person name="de Vries R.P."/>
            <person name="Riley R."/>
            <person name="Wiebenga A."/>
            <person name="Aguilar-Osorio G."/>
            <person name="Amillis S."/>
            <person name="Uchima C.A."/>
            <person name="Anderluh G."/>
            <person name="Asadollahi M."/>
            <person name="Askin M."/>
            <person name="Barry K."/>
            <person name="Battaglia E."/>
            <person name="Bayram O."/>
            <person name="Benocci T."/>
            <person name="Braus-Stromeyer S.A."/>
            <person name="Caldana C."/>
            <person name="Canovas D."/>
            <person name="Cerqueira G.C."/>
            <person name="Chen F."/>
            <person name="Chen W."/>
            <person name="Choi C."/>
            <person name="Clum A."/>
            <person name="Dos Santos R.A."/>
            <person name="Damasio A.R."/>
            <person name="Diallinas G."/>
            <person name="Emri T."/>
            <person name="Fekete E."/>
            <person name="Flipphi M."/>
            <person name="Freyberg S."/>
            <person name="Gallo A."/>
            <person name="Gournas C."/>
            <person name="Habgood R."/>
            <person name="Hainaut M."/>
            <person name="Harispe M.L."/>
            <person name="Henrissat B."/>
            <person name="Hilden K.S."/>
            <person name="Hope R."/>
            <person name="Hossain A."/>
            <person name="Karabika E."/>
            <person name="Karaffa L."/>
            <person name="Karanyi Z."/>
            <person name="Krasevec N."/>
            <person name="Kuo A."/>
            <person name="Kusch H."/>
            <person name="LaButti K."/>
            <person name="Lagendijk E.L."/>
            <person name="Lapidus A."/>
            <person name="Levasseur A."/>
            <person name="Lindquist E."/>
            <person name="Lipzen A."/>
            <person name="Logrieco A.F."/>
            <person name="MacCabe A."/>
            <person name="Maekelae M.R."/>
            <person name="Malavazi I."/>
            <person name="Melin P."/>
            <person name="Meyer V."/>
            <person name="Mielnichuk N."/>
            <person name="Miskei M."/>
            <person name="Molnar A.P."/>
            <person name="Mule G."/>
            <person name="Ngan C.Y."/>
            <person name="Orejas M."/>
            <person name="Orosz E."/>
            <person name="Ouedraogo J.P."/>
            <person name="Overkamp K.M."/>
            <person name="Park H.-S."/>
            <person name="Perrone G."/>
            <person name="Piumi F."/>
            <person name="Punt P.J."/>
            <person name="Ram A.F."/>
            <person name="Ramon A."/>
            <person name="Rauscher S."/>
            <person name="Record E."/>
            <person name="Riano-Pachon D.M."/>
            <person name="Robert V."/>
            <person name="Roehrig J."/>
            <person name="Ruller R."/>
            <person name="Salamov A."/>
            <person name="Salih N.S."/>
            <person name="Samson R.A."/>
            <person name="Sandor E."/>
            <person name="Sanguinetti M."/>
            <person name="Schuetze T."/>
            <person name="Sepcic K."/>
            <person name="Shelest E."/>
            <person name="Sherlock G."/>
            <person name="Sophianopoulou V."/>
            <person name="Squina F.M."/>
            <person name="Sun H."/>
            <person name="Susca A."/>
            <person name="Todd R.B."/>
            <person name="Tsang A."/>
            <person name="Unkles S.E."/>
            <person name="van de Wiele N."/>
            <person name="van Rossen-Uffink D."/>
            <person name="Oliveira J.V."/>
            <person name="Vesth T.C."/>
            <person name="Visser J."/>
            <person name="Yu J.-H."/>
            <person name="Zhou M."/>
            <person name="Andersen M.R."/>
            <person name="Archer D.B."/>
            <person name="Baker S.E."/>
            <person name="Benoit I."/>
            <person name="Brakhage A.A."/>
            <person name="Braus G.H."/>
            <person name="Fischer R."/>
            <person name="Frisvad J.C."/>
            <person name="Goldman G.H."/>
            <person name="Houbraken J."/>
            <person name="Oakley B."/>
            <person name="Pocsi I."/>
            <person name="Scazzocchio C."/>
            <person name="Seiboth B."/>
            <person name="vanKuyk P.A."/>
            <person name="Wortman J."/>
            <person name="Dyer P.S."/>
            <person name="Grigoriev I.V."/>
        </authorList>
    </citation>
    <scope>NUCLEOTIDE SEQUENCE [LARGE SCALE GENOMIC DNA]</scope>
    <source>
        <strain evidence="3">CBS 101740 / IMI 381727 / IBT 21946</strain>
    </source>
</reference>
<accession>A0A1L9UV20</accession>
<dbReference type="EMBL" id="KV878680">
    <property type="protein sequence ID" value="OJJ75501.1"/>
    <property type="molecule type" value="Genomic_DNA"/>
</dbReference>
<organism evidence="2 3">
    <name type="scientific">Aspergillus brasiliensis (strain CBS 101740 / IMI 381727 / IBT 21946)</name>
    <dbReference type="NCBI Taxonomy" id="767769"/>
    <lineage>
        <taxon>Eukaryota</taxon>
        <taxon>Fungi</taxon>
        <taxon>Dikarya</taxon>
        <taxon>Ascomycota</taxon>
        <taxon>Pezizomycotina</taxon>
        <taxon>Eurotiomycetes</taxon>
        <taxon>Eurotiomycetidae</taxon>
        <taxon>Eurotiales</taxon>
        <taxon>Aspergillaceae</taxon>
        <taxon>Aspergillus</taxon>
        <taxon>Aspergillus subgen. Circumdati</taxon>
    </lineage>
</organism>
<dbReference type="AlphaFoldDB" id="A0A1L9UV20"/>
<evidence type="ECO:0000313" key="3">
    <source>
        <dbReference type="Proteomes" id="UP000184499"/>
    </source>
</evidence>